<dbReference type="EC" id="1.3.8.5" evidence="9"/>
<dbReference type="PANTHER" id="PTHR43831">
    <property type="entry name" value="ISOBUTYRYL-COA DEHYDROGENASE"/>
    <property type="match status" value="1"/>
</dbReference>
<dbReference type="InterPro" id="IPR009100">
    <property type="entry name" value="AcylCoA_DH/oxidase_NM_dom_sf"/>
</dbReference>
<evidence type="ECO:0000313" key="9">
    <source>
        <dbReference type="EMBL" id="GAW97719.1"/>
    </source>
</evidence>
<evidence type="ECO:0000256" key="2">
    <source>
        <dbReference type="ARBA" id="ARBA00009347"/>
    </source>
</evidence>
<gene>
    <name evidence="9" type="primary">ivdC</name>
    <name evidence="9" type="ORF">MTCD1_03362</name>
</gene>
<evidence type="ECO:0000259" key="8">
    <source>
        <dbReference type="Pfam" id="PF02771"/>
    </source>
</evidence>
<name>A0ABQ0MZH0_9GAMM</name>
<dbReference type="Pfam" id="PF02770">
    <property type="entry name" value="Acyl-CoA_dh_M"/>
    <property type="match status" value="1"/>
</dbReference>
<dbReference type="InterPro" id="IPR046373">
    <property type="entry name" value="Acyl-CoA_Oxase/DH_mid-dom_sf"/>
</dbReference>
<dbReference type="SUPFAM" id="SSF47203">
    <property type="entry name" value="Acyl-CoA dehydrogenase C-terminal domain-like"/>
    <property type="match status" value="1"/>
</dbReference>
<evidence type="ECO:0000256" key="4">
    <source>
        <dbReference type="ARBA" id="ARBA00022827"/>
    </source>
</evidence>
<dbReference type="SUPFAM" id="SSF56645">
    <property type="entry name" value="Acyl-CoA dehydrogenase NM domain-like"/>
    <property type="match status" value="1"/>
</dbReference>
<feature type="domain" description="Acyl-CoA dehydrogenase/oxidase C-terminal" evidence="6">
    <location>
        <begin position="227"/>
        <end position="377"/>
    </location>
</feature>
<dbReference type="Gene3D" id="1.10.540.10">
    <property type="entry name" value="Acyl-CoA dehydrogenase/oxidase, N-terminal domain"/>
    <property type="match status" value="1"/>
</dbReference>
<dbReference type="PROSITE" id="PS00072">
    <property type="entry name" value="ACYL_COA_DH_1"/>
    <property type="match status" value="1"/>
</dbReference>
<organism evidence="9 10">
    <name type="scientific">Colwellia marinimaniae</name>
    <dbReference type="NCBI Taxonomy" id="1513592"/>
    <lineage>
        <taxon>Bacteria</taxon>
        <taxon>Pseudomonadati</taxon>
        <taxon>Pseudomonadota</taxon>
        <taxon>Gammaproteobacteria</taxon>
        <taxon>Alteromonadales</taxon>
        <taxon>Colwelliaceae</taxon>
        <taxon>Colwellia</taxon>
    </lineage>
</organism>
<dbReference type="Gene3D" id="2.40.110.10">
    <property type="entry name" value="Butyryl-CoA Dehydrogenase, subunit A, domain 2"/>
    <property type="match status" value="1"/>
</dbReference>
<accession>A0ABQ0MZH0</accession>
<sequence length="385" mass="41726">MNFDLTEDQKMFAETAKQFSDSELLPNAAKWDREHTFPKDVITKAGALGFCGLYAPEEAGGLGLSRLDSSIIFEQLSMGCTTTTAMMTIHNMATWMIATWGTATIKAAWCPSLVTGEKLASYCLTEPGSGSDAASLSTSAKIDGDHYIINGSKMFISGAGETDVLVVMVRTGEAGAKGISAVVIPADAEGVIYGKAEEKMGWNAQPTKQITFDNVKIPRENLLAKEGEGFSLAMKGLDGGRINIATCSIGTAQQALNTATTYMQERQQFGKPIAAFQGLQFKLADMATELVAARQLVRLAAYKLDQNDPEKTAYCAMAKRFATDIGFQVCDAALQIHGGYGYMKEFPLERHFRDVRVHQILEGTNEIMRVIIARRLLTEGAGQIL</sequence>
<keyword evidence="4 5" id="KW-0274">FAD</keyword>
<evidence type="ECO:0000259" key="6">
    <source>
        <dbReference type="Pfam" id="PF00441"/>
    </source>
</evidence>
<dbReference type="InterPro" id="IPR052547">
    <property type="entry name" value="Mito_Isobutyryl-CoADH"/>
</dbReference>
<keyword evidence="10" id="KW-1185">Reference proteome</keyword>
<comment type="cofactor">
    <cofactor evidence="1 5">
        <name>FAD</name>
        <dbReference type="ChEBI" id="CHEBI:57692"/>
    </cofactor>
</comment>
<evidence type="ECO:0000256" key="1">
    <source>
        <dbReference type="ARBA" id="ARBA00001974"/>
    </source>
</evidence>
<dbReference type="Pfam" id="PF02771">
    <property type="entry name" value="Acyl-CoA_dh_N"/>
    <property type="match status" value="1"/>
</dbReference>
<dbReference type="InterPro" id="IPR037069">
    <property type="entry name" value="AcylCoA_DH/ox_N_sf"/>
</dbReference>
<keyword evidence="3 5" id="KW-0285">Flavoprotein</keyword>
<protein>
    <submittedName>
        <fullName evidence="9">Acyl-CoA dehydrogenase</fullName>
        <ecNumber evidence="9">1.3.8.5</ecNumber>
    </submittedName>
</protein>
<dbReference type="InterPro" id="IPR006091">
    <property type="entry name" value="Acyl-CoA_Oxase/DH_mid-dom"/>
</dbReference>
<dbReference type="InterPro" id="IPR006089">
    <property type="entry name" value="Acyl-CoA_DH_CS"/>
</dbReference>
<dbReference type="PANTHER" id="PTHR43831:SF1">
    <property type="entry name" value="ISOBUTYRYL-COA DEHYDROGENASE, MITOCHONDRIAL"/>
    <property type="match status" value="1"/>
</dbReference>
<keyword evidence="5 9" id="KW-0560">Oxidoreductase</keyword>
<evidence type="ECO:0000313" key="10">
    <source>
        <dbReference type="Proteomes" id="UP000197068"/>
    </source>
</evidence>
<dbReference type="EMBL" id="BDQM01000043">
    <property type="protein sequence ID" value="GAW97719.1"/>
    <property type="molecule type" value="Genomic_DNA"/>
</dbReference>
<dbReference type="PIRSF" id="PIRSF016578">
    <property type="entry name" value="HsaA"/>
    <property type="match status" value="1"/>
</dbReference>
<reference evidence="9 10" key="1">
    <citation type="submission" date="2017-06" db="EMBL/GenBank/DDBJ databases">
        <title>Whole Genome Sequences of Colwellia marinimaniae MTCD1.</title>
        <authorList>
            <person name="Kusumoto H."/>
            <person name="Inoue M."/>
            <person name="Tanikawa K."/>
            <person name="Maeji H."/>
            <person name="Cameron J.H."/>
            <person name="Bartlett D.H."/>
        </authorList>
    </citation>
    <scope>NUCLEOTIDE SEQUENCE [LARGE SCALE GENOMIC DNA]</scope>
    <source>
        <strain evidence="9 10">MTCD1</strain>
    </source>
</reference>
<dbReference type="InterPro" id="IPR009075">
    <property type="entry name" value="AcylCo_DH/oxidase_C"/>
</dbReference>
<evidence type="ECO:0000256" key="3">
    <source>
        <dbReference type="ARBA" id="ARBA00022630"/>
    </source>
</evidence>
<feature type="domain" description="Acyl-CoA oxidase/dehydrogenase middle" evidence="7">
    <location>
        <begin position="122"/>
        <end position="215"/>
    </location>
</feature>
<evidence type="ECO:0000259" key="7">
    <source>
        <dbReference type="Pfam" id="PF02770"/>
    </source>
</evidence>
<dbReference type="InterPro" id="IPR013786">
    <property type="entry name" value="AcylCoA_DH/ox_N"/>
</dbReference>
<dbReference type="Gene3D" id="1.20.140.10">
    <property type="entry name" value="Butyryl-CoA Dehydrogenase, subunit A, domain 3"/>
    <property type="match status" value="1"/>
</dbReference>
<dbReference type="PROSITE" id="PS00073">
    <property type="entry name" value="ACYL_COA_DH_2"/>
    <property type="match status" value="1"/>
</dbReference>
<dbReference type="RefSeq" id="WP_057180422.1">
    <property type="nucleotide sequence ID" value="NZ_BDQM01000043.1"/>
</dbReference>
<dbReference type="Pfam" id="PF00441">
    <property type="entry name" value="Acyl-CoA_dh_1"/>
    <property type="match status" value="1"/>
</dbReference>
<dbReference type="GO" id="GO:0003853">
    <property type="term" value="F:short-chain 2-methyl fatty acyl-CoA dehydrogenase activity"/>
    <property type="evidence" value="ECO:0007669"/>
    <property type="project" value="UniProtKB-EC"/>
</dbReference>
<proteinExistence type="inferred from homology"/>
<comment type="similarity">
    <text evidence="2 5">Belongs to the acyl-CoA dehydrogenase family.</text>
</comment>
<evidence type="ECO:0000256" key="5">
    <source>
        <dbReference type="RuleBase" id="RU362125"/>
    </source>
</evidence>
<dbReference type="InterPro" id="IPR036250">
    <property type="entry name" value="AcylCo_DH-like_C"/>
</dbReference>
<feature type="domain" description="Acyl-CoA dehydrogenase/oxidase N-terminal" evidence="8">
    <location>
        <begin position="6"/>
        <end position="117"/>
    </location>
</feature>
<dbReference type="Proteomes" id="UP000197068">
    <property type="component" value="Unassembled WGS sequence"/>
</dbReference>
<comment type="caution">
    <text evidence="9">The sequence shown here is derived from an EMBL/GenBank/DDBJ whole genome shotgun (WGS) entry which is preliminary data.</text>
</comment>